<dbReference type="Proteomes" id="UP001152320">
    <property type="component" value="Chromosome 21"/>
</dbReference>
<sequence length="105" mass="11893">MLGNLSEDKKGVWKTYVAPLVHAYNWTRNDSTSFSPFNLMFGYHVRLPIDLFLGRDCFENNGGGGRTHYEYADSLRNGLGYAYELASTKANTKSRAIRIAMHGRL</sequence>
<dbReference type="OrthoDB" id="427129at2759"/>
<dbReference type="Gene3D" id="3.30.420.10">
    <property type="entry name" value="Ribonuclease H-like superfamily/Ribonuclease H"/>
    <property type="match status" value="1"/>
</dbReference>
<accession>A0A9Q0YEY0</accession>
<comment type="caution">
    <text evidence="1">The sequence shown here is derived from an EMBL/GenBank/DDBJ whole genome shotgun (WGS) entry which is preliminary data.</text>
</comment>
<evidence type="ECO:0000313" key="2">
    <source>
        <dbReference type="Proteomes" id="UP001152320"/>
    </source>
</evidence>
<dbReference type="GO" id="GO:0003676">
    <property type="term" value="F:nucleic acid binding"/>
    <property type="evidence" value="ECO:0007669"/>
    <property type="project" value="InterPro"/>
</dbReference>
<dbReference type="InterPro" id="IPR036397">
    <property type="entry name" value="RNaseH_sf"/>
</dbReference>
<keyword evidence="2" id="KW-1185">Reference proteome</keyword>
<proteinExistence type="predicted"/>
<dbReference type="AlphaFoldDB" id="A0A9Q0YEY0"/>
<reference evidence="1" key="1">
    <citation type="submission" date="2021-10" db="EMBL/GenBank/DDBJ databases">
        <title>Tropical sea cucumber genome reveals ecological adaptation and Cuvierian tubules defense mechanism.</title>
        <authorList>
            <person name="Chen T."/>
        </authorList>
    </citation>
    <scope>NUCLEOTIDE SEQUENCE</scope>
    <source>
        <strain evidence="1">Nanhai2018</strain>
        <tissue evidence="1">Muscle</tissue>
    </source>
</reference>
<name>A0A9Q0YEY0_HOLLE</name>
<protein>
    <submittedName>
        <fullName evidence="1">Uncharacterized protein</fullName>
    </submittedName>
</protein>
<dbReference type="EMBL" id="JAIZAY010000021">
    <property type="protein sequence ID" value="KAJ8021493.1"/>
    <property type="molecule type" value="Genomic_DNA"/>
</dbReference>
<evidence type="ECO:0000313" key="1">
    <source>
        <dbReference type="EMBL" id="KAJ8021493.1"/>
    </source>
</evidence>
<gene>
    <name evidence="1" type="ORF">HOLleu_38723</name>
</gene>
<organism evidence="1 2">
    <name type="scientific">Holothuria leucospilota</name>
    <name type="common">Black long sea cucumber</name>
    <name type="synonym">Mertensiothuria leucospilota</name>
    <dbReference type="NCBI Taxonomy" id="206669"/>
    <lineage>
        <taxon>Eukaryota</taxon>
        <taxon>Metazoa</taxon>
        <taxon>Echinodermata</taxon>
        <taxon>Eleutherozoa</taxon>
        <taxon>Echinozoa</taxon>
        <taxon>Holothuroidea</taxon>
        <taxon>Aspidochirotacea</taxon>
        <taxon>Aspidochirotida</taxon>
        <taxon>Holothuriidae</taxon>
        <taxon>Holothuria</taxon>
    </lineage>
</organism>